<protein>
    <submittedName>
        <fullName evidence="2">Uncharacterized protein</fullName>
    </submittedName>
</protein>
<dbReference type="AlphaFoldDB" id="A0A1Y1RQG0"/>
<reference evidence="2 3" key="1">
    <citation type="submission" date="2016-05" db="EMBL/GenBank/DDBJ databases">
        <title>Draft genome sequence of a porcine commensal Rothia nasimurium.</title>
        <authorList>
            <person name="Gaiser R.A."/>
            <person name="Van Baarlen P."/>
            <person name="Wells J.M."/>
        </authorList>
    </citation>
    <scope>NUCLEOTIDE SEQUENCE [LARGE SCALE GENOMIC DNA]</scope>
    <source>
        <strain evidence="2 3">PT-32</strain>
    </source>
</reference>
<sequence>MPWWFWIVLWTVLVLGSLCLLAWLLYRVFRKAKVALDAAGQWEATITGVLGEASYVRPLESASEPAIFTPVTAAYTRYVQGKNTRTLDRARRRYTRRDELGQPQLVGDLKRLQER</sequence>
<comment type="caution">
    <text evidence="2">The sequence shown here is derived from an EMBL/GenBank/DDBJ whole genome shotgun (WGS) entry which is preliminary data.</text>
</comment>
<accession>A0A1Y1RQG0</accession>
<dbReference type="Proteomes" id="UP000192359">
    <property type="component" value="Unassembled WGS sequence"/>
</dbReference>
<keyword evidence="1" id="KW-1133">Transmembrane helix</keyword>
<dbReference type="RefSeq" id="WP_143539063.1">
    <property type="nucleotide sequence ID" value="NZ_LXWF01000011.1"/>
</dbReference>
<gene>
    <name evidence="2" type="ORF">A7979_00180</name>
</gene>
<evidence type="ECO:0000313" key="3">
    <source>
        <dbReference type="Proteomes" id="UP000192359"/>
    </source>
</evidence>
<organism evidence="2 3">
    <name type="scientific">Rothia nasimurium</name>
    <dbReference type="NCBI Taxonomy" id="85336"/>
    <lineage>
        <taxon>Bacteria</taxon>
        <taxon>Bacillati</taxon>
        <taxon>Actinomycetota</taxon>
        <taxon>Actinomycetes</taxon>
        <taxon>Micrococcales</taxon>
        <taxon>Micrococcaceae</taxon>
        <taxon>Rothia</taxon>
    </lineage>
</organism>
<dbReference type="EMBL" id="LXWF01000011">
    <property type="protein sequence ID" value="ORC21979.1"/>
    <property type="molecule type" value="Genomic_DNA"/>
</dbReference>
<keyword evidence="3" id="KW-1185">Reference proteome</keyword>
<name>A0A1Y1RQG0_9MICC</name>
<feature type="transmembrane region" description="Helical" evidence="1">
    <location>
        <begin position="6"/>
        <end position="26"/>
    </location>
</feature>
<dbReference type="OrthoDB" id="4955019at2"/>
<keyword evidence="1" id="KW-0812">Transmembrane</keyword>
<proteinExistence type="predicted"/>
<evidence type="ECO:0000256" key="1">
    <source>
        <dbReference type="SAM" id="Phobius"/>
    </source>
</evidence>
<keyword evidence="1" id="KW-0472">Membrane</keyword>
<evidence type="ECO:0000313" key="2">
    <source>
        <dbReference type="EMBL" id="ORC21979.1"/>
    </source>
</evidence>